<feature type="transmembrane region" description="Helical" evidence="6">
    <location>
        <begin position="173"/>
        <end position="195"/>
    </location>
</feature>
<feature type="transmembrane region" description="Helical" evidence="6">
    <location>
        <begin position="6"/>
        <end position="25"/>
    </location>
</feature>
<keyword evidence="3" id="KW-0201">Cytochrome c-type biogenesis</keyword>
<feature type="transmembrane region" description="Helical" evidence="6">
    <location>
        <begin position="241"/>
        <end position="263"/>
    </location>
</feature>
<evidence type="ECO:0000256" key="3">
    <source>
        <dbReference type="ARBA" id="ARBA00022748"/>
    </source>
</evidence>
<dbReference type="GO" id="GO:0017004">
    <property type="term" value="P:cytochrome complex assembly"/>
    <property type="evidence" value="ECO:0007669"/>
    <property type="project" value="UniProtKB-KW"/>
</dbReference>
<protein>
    <submittedName>
        <fullName evidence="8">ABC-type uncharacterized transport system permease subunit</fullName>
    </submittedName>
</protein>
<evidence type="ECO:0000256" key="1">
    <source>
        <dbReference type="ARBA" id="ARBA00004141"/>
    </source>
</evidence>
<dbReference type="GO" id="GO:0005886">
    <property type="term" value="C:plasma membrane"/>
    <property type="evidence" value="ECO:0007669"/>
    <property type="project" value="TreeGrafter"/>
</dbReference>
<sequence>MRVESFVYATAFLYTVSTLHYLLFLSLRKDKLAAVGLYAARFGFLTNLVSIVLTIANSGTVVLFTPRGAFLTLALSVVTVFLYFSTKHRLSLSGAFLMPWASVLLLASVLSSGVPKDVFPVGITGVVHIFTAFLGYSAFIFSAILSVIYLIFDRHLKKKKFSVFFHKLPSLSLVESVIYHSITVGFTFITIAMFAGAIWSEKVFGSFWSWHPKQVATLITWFIYAGIIHLYLYGSWRGKRLCYMSIAGLLVILMDFVGVNFFLAKDIHSFKG</sequence>
<keyword evidence="4 6" id="KW-1133">Transmembrane helix</keyword>
<dbReference type="InterPro" id="IPR045062">
    <property type="entry name" value="Cyt_c_biogenesis_CcsA/CcmC"/>
</dbReference>
<reference evidence="8 9" key="1">
    <citation type="submission" date="2019-03" db="EMBL/GenBank/DDBJ databases">
        <title>Genomic Encyclopedia of Archaeal and Bacterial Type Strains, Phase II (KMG-II): from individual species to whole genera.</title>
        <authorList>
            <person name="Goeker M."/>
        </authorList>
    </citation>
    <scope>NUCLEOTIDE SEQUENCE [LARGE SCALE GENOMIC DNA]</scope>
    <source>
        <strain evidence="8 9">DSM 24425</strain>
    </source>
</reference>
<dbReference type="Proteomes" id="UP000295777">
    <property type="component" value="Unassembled WGS sequence"/>
</dbReference>
<comment type="subcellular location">
    <subcellularLocation>
        <location evidence="1">Membrane</location>
        <topology evidence="1">Multi-pass membrane protein</topology>
    </subcellularLocation>
</comment>
<dbReference type="Pfam" id="PF01578">
    <property type="entry name" value="Cytochrom_C_asm"/>
    <property type="match status" value="1"/>
</dbReference>
<evidence type="ECO:0000313" key="9">
    <source>
        <dbReference type="Proteomes" id="UP000295777"/>
    </source>
</evidence>
<dbReference type="OrthoDB" id="9814290at2"/>
<dbReference type="EMBL" id="SMFV01000005">
    <property type="protein sequence ID" value="TCK03405.1"/>
    <property type="molecule type" value="Genomic_DNA"/>
</dbReference>
<comment type="caution">
    <text evidence="8">The sequence shown here is derived from an EMBL/GenBank/DDBJ whole genome shotgun (WGS) entry which is preliminary data.</text>
</comment>
<dbReference type="AlphaFoldDB" id="A0A4R1GAD1"/>
<evidence type="ECO:0000259" key="7">
    <source>
        <dbReference type="Pfam" id="PF01578"/>
    </source>
</evidence>
<proteinExistence type="predicted"/>
<name>A0A4R1GAD1_9BACT</name>
<organism evidence="8 9">
    <name type="scientific">Phorcysia thermohydrogeniphila</name>
    <dbReference type="NCBI Taxonomy" id="936138"/>
    <lineage>
        <taxon>Bacteria</taxon>
        <taxon>Pseudomonadati</taxon>
        <taxon>Aquificota</taxon>
        <taxon>Aquificia</taxon>
        <taxon>Desulfurobacteriales</taxon>
        <taxon>Desulfurobacteriaceae</taxon>
        <taxon>Phorcysia</taxon>
    </lineage>
</organism>
<dbReference type="InterPro" id="IPR002541">
    <property type="entry name" value="Cyt_c_assembly"/>
</dbReference>
<evidence type="ECO:0000256" key="2">
    <source>
        <dbReference type="ARBA" id="ARBA00022692"/>
    </source>
</evidence>
<evidence type="ECO:0000256" key="5">
    <source>
        <dbReference type="ARBA" id="ARBA00023136"/>
    </source>
</evidence>
<feature type="transmembrane region" description="Helical" evidence="6">
    <location>
        <begin position="68"/>
        <end position="84"/>
    </location>
</feature>
<accession>A0A4R1GAD1</accession>
<dbReference type="PANTHER" id="PTHR30071">
    <property type="entry name" value="HEME EXPORTER PROTEIN C"/>
    <property type="match status" value="1"/>
</dbReference>
<feature type="transmembrane region" description="Helical" evidence="6">
    <location>
        <begin position="126"/>
        <end position="152"/>
    </location>
</feature>
<evidence type="ECO:0000256" key="4">
    <source>
        <dbReference type="ARBA" id="ARBA00022989"/>
    </source>
</evidence>
<feature type="transmembrane region" description="Helical" evidence="6">
    <location>
        <begin position="215"/>
        <end position="234"/>
    </location>
</feature>
<keyword evidence="2 6" id="KW-0812">Transmembrane</keyword>
<dbReference type="PANTHER" id="PTHR30071:SF1">
    <property type="entry name" value="CYTOCHROME B_B6 PROTEIN-RELATED"/>
    <property type="match status" value="1"/>
</dbReference>
<dbReference type="RefSeq" id="WP_132527342.1">
    <property type="nucleotide sequence ID" value="NZ_SMFV01000005.1"/>
</dbReference>
<dbReference type="GO" id="GO:0020037">
    <property type="term" value="F:heme binding"/>
    <property type="evidence" value="ECO:0007669"/>
    <property type="project" value="InterPro"/>
</dbReference>
<evidence type="ECO:0000313" key="8">
    <source>
        <dbReference type="EMBL" id="TCK03405.1"/>
    </source>
</evidence>
<keyword evidence="9" id="KW-1185">Reference proteome</keyword>
<feature type="transmembrane region" description="Helical" evidence="6">
    <location>
        <begin position="96"/>
        <end position="114"/>
    </location>
</feature>
<gene>
    <name evidence="8" type="ORF">CLV27_1483</name>
</gene>
<evidence type="ECO:0000256" key="6">
    <source>
        <dbReference type="SAM" id="Phobius"/>
    </source>
</evidence>
<keyword evidence="5 6" id="KW-0472">Membrane</keyword>
<feature type="transmembrane region" description="Helical" evidence="6">
    <location>
        <begin position="32"/>
        <end position="56"/>
    </location>
</feature>
<feature type="domain" description="Cytochrome c assembly protein" evidence="7">
    <location>
        <begin position="69"/>
        <end position="262"/>
    </location>
</feature>